<reference evidence="3" key="1">
    <citation type="journal article" date="2017" name="Genome Announc.">
        <title>Complete Genome Sequence of Mycobacterium stephanolepidis.</title>
        <authorList>
            <person name="Fukano H."/>
            <person name="Yoshida M."/>
            <person name="Katayama Y."/>
            <person name="Omatsu T."/>
            <person name="Mizutani T."/>
            <person name="Kurata O."/>
            <person name="Wada S."/>
            <person name="Hoshino Y."/>
        </authorList>
    </citation>
    <scope>NUCLEOTIDE SEQUENCE [LARGE SCALE GENOMIC DNA]</scope>
    <source>
        <strain evidence="3">NJB0901</strain>
    </source>
</reference>
<dbReference type="EMBL" id="AP018165">
    <property type="protein sequence ID" value="BAY00021.1"/>
    <property type="molecule type" value="Genomic_DNA"/>
</dbReference>
<keyword evidence="1" id="KW-0812">Transmembrane</keyword>
<dbReference type="KEGG" id="mste:MSTE_04729"/>
<evidence type="ECO:0000256" key="1">
    <source>
        <dbReference type="SAM" id="Phobius"/>
    </source>
</evidence>
<keyword evidence="1" id="KW-0472">Membrane</keyword>
<keyword evidence="3" id="KW-1185">Reference proteome</keyword>
<reference evidence="2 3" key="2">
    <citation type="journal article" date="2017" name="Int. J. Syst. Evol. Microbiol.">
        <title>Mycobacterium stephanolepidis sp. nov., a rapidly growing species related to Mycobacterium chelonae, isolated from marine teleost fish, Stephanolepis cirrhifer.</title>
        <authorList>
            <person name="Fukano H."/>
            <person name="Wada S."/>
            <person name="Kurata O."/>
            <person name="Katayama K."/>
            <person name="Fujiwara N."/>
            <person name="Hoshino Y."/>
        </authorList>
    </citation>
    <scope>NUCLEOTIDE SEQUENCE [LARGE SCALE GENOMIC DNA]</scope>
    <source>
        <strain evidence="2 3">NJB0901</strain>
    </source>
</reference>
<keyword evidence="1" id="KW-1133">Transmembrane helix</keyword>
<proteinExistence type="predicted"/>
<organism evidence="2 3">
    <name type="scientific">[Mycobacterium] stephanolepidis</name>
    <dbReference type="NCBI Taxonomy" id="1520670"/>
    <lineage>
        <taxon>Bacteria</taxon>
        <taxon>Bacillati</taxon>
        <taxon>Actinomycetota</taxon>
        <taxon>Actinomycetes</taxon>
        <taxon>Mycobacteriales</taxon>
        <taxon>Mycobacteriaceae</taxon>
        <taxon>Mycobacteroides</taxon>
    </lineage>
</organism>
<evidence type="ECO:0000313" key="2">
    <source>
        <dbReference type="EMBL" id="BAY00021.1"/>
    </source>
</evidence>
<evidence type="ECO:0008006" key="4">
    <source>
        <dbReference type="Google" id="ProtNLM"/>
    </source>
</evidence>
<evidence type="ECO:0000313" key="3">
    <source>
        <dbReference type="Proteomes" id="UP000217954"/>
    </source>
</evidence>
<accession>A0A1Z4F485</accession>
<name>A0A1Z4F485_9MYCO</name>
<protein>
    <recommendedName>
        <fullName evidence="4">DUF3137 domain-containing protein</fullName>
    </recommendedName>
</protein>
<dbReference type="AlphaFoldDB" id="A0A1Z4F485"/>
<feature type="transmembrane region" description="Helical" evidence="1">
    <location>
        <begin position="12"/>
        <end position="30"/>
    </location>
</feature>
<dbReference type="Proteomes" id="UP000217954">
    <property type="component" value="Chromosome"/>
</dbReference>
<gene>
    <name evidence="2" type="ORF">MSTE_04729</name>
</gene>
<sequence>MGEGEIVSESLLIATGVALFVLAFAGVWFLSSRMRQKRIAILSAWAQAHGWTYTAEDQSLLGLSHDEPFGQGHSRRCQDVFNGSIGGHEFVSFQYTYKVTTGSGDQRSTETYYFMVTCIVTPPSPYRLEIKPEGLLAGLARAVGFTDLEFESDEFNKRFNVKANPERFAYDVLNPRAMERMLADQRYSQPLRFENGRLLTWRRGKLDEQRIAGEVQYLIDTVEPIPAYAWEQH</sequence>